<dbReference type="GO" id="GO:0016020">
    <property type="term" value="C:membrane"/>
    <property type="evidence" value="ECO:0007669"/>
    <property type="project" value="UniProtKB-SubCell"/>
</dbReference>
<feature type="transmembrane region" description="Helical" evidence="6">
    <location>
        <begin position="152"/>
        <end position="171"/>
    </location>
</feature>
<dbReference type="Pfam" id="PF07690">
    <property type="entry name" value="MFS_1"/>
    <property type="match status" value="1"/>
</dbReference>
<evidence type="ECO:0000313" key="9">
    <source>
        <dbReference type="Proteomes" id="UP000318141"/>
    </source>
</evidence>
<dbReference type="PROSITE" id="PS50850">
    <property type="entry name" value="MFS"/>
    <property type="match status" value="1"/>
</dbReference>
<evidence type="ECO:0000256" key="2">
    <source>
        <dbReference type="ARBA" id="ARBA00022448"/>
    </source>
</evidence>
<evidence type="ECO:0000256" key="6">
    <source>
        <dbReference type="SAM" id="Phobius"/>
    </source>
</evidence>
<reference evidence="8 9" key="1">
    <citation type="submission" date="2019-07" db="EMBL/GenBank/DDBJ databases">
        <title>Genome sequencing of lignin-degrading bacterial isolates.</title>
        <authorList>
            <person name="Gladden J."/>
        </authorList>
    </citation>
    <scope>NUCLEOTIDE SEQUENCE [LARGE SCALE GENOMIC DNA]</scope>
    <source>
        <strain evidence="8 9">J11</strain>
    </source>
</reference>
<keyword evidence="9" id="KW-1185">Reference proteome</keyword>
<dbReference type="AlphaFoldDB" id="A0A562BKG5"/>
<dbReference type="CDD" id="cd17319">
    <property type="entry name" value="MFS_ExuT_GudP_like"/>
    <property type="match status" value="1"/>
</dbReference>
<evidence type="ECO:0000313" key="8">
    <source>
        <dbReference type="EMBL" id="TWG85602.1"/>
    </source>
</evidence>
<feature type="transmembrane region" description="Helical" evidence="6">
    <location>
        <begin position="253"/>
        <end position="274"/>
    </location>
</feature>
<dbReference type="EMBL" id="VLJN01000017">
    <property type="protein sequence ID" value="TWG85602.1"/>
    <property type="molecule type" value="Genomic_DNA"/>
</dbReference>
<comment type="caution">
    <text evidence="8">The sequence shown here is derived from an EMBL/GenBank/DDBJ whole genome shotgun (WGS) entry which is preliminary data.</text>
</comment>
<dbReference type="InterPro" id="IPR020846">
    <property type="entry name" value="MFS_dom"/>
</dbReference>
<comment type="subcellular location">
    <subcellularLocation>
        <location evidence="1">Membrane</location>
        <topology evidence="1">Multi-pass membrane protein</topology>
    </subcellularLocation>
</comment>
<organism evidence="8 9">
    <name type="scientific">Cupriavidus gilardii J11</name>
    <dbReference type="NCBI Taxonomy" id="936133"/>
    <lineage>
        <taxon>Bacteria</taxon>
        <taxon>Pseudomonadati</taxon>
        <taxon>Pseudomonadota</taxon>
        <taxon>Betaproteobacteria</taxon>
        <taxon>Burkholderiales</taxon>
        <taxon>Burkholderiaceae</taxon>
        <taxon>Cupriavidus</taxon>
    </lineage>
</organism>
<feature type="transmembrane region" description="Helical" evidence="6">
    <location>
        <begin position="319"/>
        <end position="336"/>
    </location>
</feature>
<keyword evidence="4 6" id="KW-1133">Transmembrane helix</keyword>
<evidence type="ECO:0000256" key="4">
    <source>
        <dbReference type="ARBA" id="ARBA00022989"/>
    </source>
</evidence>
<keyword evidence="5 6" id="KW-0472">Membrane</keyword>
<feature type="transmembrane region" description="Helical" evidence="6">
    <location>
        <begin position="118"/>
        <end position="140"/>
    </location>
</feature>
<feature type="domain" description="Major facilitator superfamily (MFS) profile" evidence="7">
    <location>
        <begin position="28"/>
        <end position="435"/>
    </location>
</feature>
<feature type="transmembrane region" description="Helical" evidence="6">
    <location>
        <begin position="24"/>
        <end position="42"/>
    </location>
</feature>
<evidence type="ECO:0000256" key="3">
    <source>
        <dbReference type="ARBA" id="ARBA00022692"/>
    </source>
</evidence>
<dbReference type="GO" id="GO:0022857">
    <property type="term" value="F:transmembrane transporter activity"/>
    <property type="evidence" value="ECO:0007669"/>
    <property type="project" value="InterPro"/>
</dbReference>
<evidence type="ECO:0000256" key="1">
    <source>
        <dbReference type="ARBA" id="ARBA00004141"/>
    </source>
</evidence>
<feature type="transmembrane region" description="Helical" evidence="6">
    <location>
        <begin position="62"/>
        <end position="82"/>
    </location>
</feature>
<accession>A0A562BKG5</accession>
<feature type="transmembrane region" description="Helical" evidence="6">
    <location>
        <begin position="94"/>
        <end position="112"/>
    </location>
</feature>
<keyword evidence="2" id="KW-0813">Transport</keyword>
<protein>
    <submittedName>
        <fullName evidence="8">Nitrate/nitrite transporter NarK</fullName>
    </submittedName>
</protein>
<proteinExistence type="predicted"/>
<dbReference type="InterPro" id="IPR011701">
    <property type="entry name" value="MFS"/>
</dbReference>
<dbReference type="SUPFAM" id="SSF103473">
    <property type="entry name" value="MFS general substrate transporter"/>
    <property type="match status" value="1"/>
</dbReference>
<keyword evidence="3 6" id="KW-0812">Transmembrane</keyword>
<feature type="transmembrane region" description="Helical" evidence="6">
    <location>
        <begin position="191"/>
        <end position="209"/>
    </location>
</feature>
<dbReference type="PANTHER" id="PTHR43791:SF36">
    <property type="entry name" value="TRANSPORTER, PUTATIVE (AFU_ORTHOLOGUE AFUA_6G08340)-RELATED"/>
    <property type="match status" value="1"/>
</dbReference>
<dbReference type="FunFam" id="1.20.1250.20:FF:000018">
    <property type="entry name" value="MFS transporter permease"/>
    <property type="match status" value="1"/>
</dbReference>
<feature type="transmembrane region" description="Helical" evidence="6">
    <location>
        <begin position="286"/>
        <end position="307"/>
    </location>
</feature>
<evidence type="ECO:0000256" key="5">
    <source>
        <dbReference type="ARBA" id="ARBA00023136"/>
    </source>
</evidence>
<feature type="transmembrane region" description="Helical" evidence="6">
    <location>
        <begin position="342"/>
        <end position="365"/>
    </location>
</feature>
<dbReference type="InterPro" id="IPR036259">
    <property type="entry name" value="MFS_trans_sf"/>
</dbReference>
<dbReference type="OrthoDB" id="5441967at2"/>
<evidence type="ECO:0000259" key="7">
    <source>
        <dbReference type="PROSITE" id="PS50850"/>
    </source>
</evidence>
<dbReference type="Proteomes" id="UP000318141">
    <property type="component" value="Unassembled WGS sequence"/>
</dbReference>
<gene>
    <name evidence="8" type="ORF">L602_002400000480</name>
</gene>
<feature type="transmembrane region" description="Helical" evidence="6">
    <location>
        <begin position="411"/>
        <end position="431"/>
    </location>
</feature>
<feature type="transmembrane region" description="Helical" evidence="6">
    <location>
        <begin position="377"/>
        <end position="399"/>
    </location>
</feature>
<dbReference type="PANTHER" id="PTHR43791">
    <property type="entry name" value="PERMEASE-RELATED"/>
    <property type="match status" value="1"/>
</dbReference>
<name>A0A562BKG5_9BURK</name>
<sequence>MQYAPPAALQAPELDHEARIFRKLNLRITPFLFVCYVVAYLDRINIGFVKLQMQDSLHLSEAVYGLGAGIFFIGYVLFEVPSNLVLKRVGARRTLFRIMVLWGIAGCCMALVKTPMQFYICRFLLGVFEAGFVPGAIYYINRWYPSSRRGAALGVFLSGIPIAGMVGGPLSGLTMTYLDGLLGWAGWQWTFVAQALPAIVLGIAAFFLLDDEIRDARWLSAAERDVLQSLMAKEEAANTAHGAGAVELRDIRVYLMAIAYMAFICGTYTLSFWLPTLLKNAGATTAMQVGLYSAIPFGLGAIGMVLLCRRSDRMMERRWHTAMAAVAGAIALALIPFAPNTLVFSCLLLTVGTTTIYGTVPLFWAMPTDYLAGLPSAAGTLAFINSIGLIGGFVSPIALGAIKDATGSLNGGLYATSALLVLGAVLLVASVSEQHLRRRTSARST</sequence>
<dbReference type="Gene3D" id="1.20.1250.20">
    <property type="entry name" value="MFS general substrate transporter like domains"/>
    <property type="match status" value="2"/>
</dbReference>